<name>A0A165AKG9_XYLHT</name>
<organism evidence="2 3">
    <name type="scientific">Xylona heveae (strain CBS 132557 / TC161)</name>
    <dbReference type="NCBI Taxonomy" id="1328760"/>
    <lineage>
        <taxon>Eukaryota</taxon>
        <taxon>Fungi</taxon>
        <taxon>Dikarya</taxon>
        <taxon>Ascomycota</taxon>
        <taxon>Pezizomycotina</taxon>
        <taxon>Xylonomycetes</taxon>
        <taxon>Xylonales</taxon>
        <taxon>Xylonaceae</taxon>
        <taxon>Xylona</taxon>
    </lineage>
</organism>
<evidence type="ECO:0000313" key="2">
    <source>
        <dbReference type="EMBL" id="KZF20634.1"/>
    </source>
</evidence>
<feature type="compositionally biased region" description="Low complexity" evidence="1">
    <location>
        <begin position="58"/>
        <end position="74"/>
    </location>
</feature>
<dbReference type="AlphaFoldDB" id="A0A165AKG9"/>
<dbReference type="GeneID" id="28898224"/>
<evidence type="ECO:0000256" key="1">
    <source>
        <dbReference type="SAM" id="MobiDB-lite"/>
    </source>
</evidence>
<feature type="region of interest" description="Disordered" evidence="1">
    <location>
        <begin position="1"/>
        <end position="74"/>
    </location>
</feature>
<dbReference type="RefSeq" id="XP_018186189.1">
    <property type="nucleotide sequence ID" value="XM_018333087.1"/>
</dbReference>
<sequence length="74" mass="7348">MTLQPRSSRIELDTSMTGRLVDDSTGPSSSDPAVAGVDNTPAASESDPAVADVDDNTGASDSDSAVAGVAGFSF</sequence>
<reference evidence="2 3" key="1">
    <citation type="journal article" date="2016" name="Fungal Biol.">
        <title>The genome of Xylona heveae provides a window into fungal endophytism.</title>
        <authorList>
            <person name="Gazis R."/>
            <person name="Kuo A."/>
            <person name="Riley R."/>
            <person name="LaButti K."/>
            <person name="Lipzen A."/>
            <person name="Lin J."/>
            <person name="Amirebrahimi M."/>
            <person name="Hesse C.N."/>
            <person name="Spatafora J.W."/>
            <person name="Henrissat B."/>
            <person name="Hainaut M."/>
            <person name="Grigoriev I.V."/>
            <person name="Hibbett D.S."/>
        </authorList>
    </citation>
    <scope>NUCLEOTIDE SEQUENCE [LARGE SCALE GENOMIC DNA]</scope>
    <source>
        <strain evidence="2 3">TC161</strain>
    </source>
</reference>
<evidence type="ECO:0000313" key="3">
    <source>
        <dbReference type="Proteomes" id="UP000076632"/>
    </source>
</evidence>
<protein>
    <submittedName>
        <fullName evidence="2">Uncharacterized protein</fullName>
    </submittedName>
</protein>
<dbReference type="InParanoid" id="A0A165AKG9"/>
<accession>A0A165AKG9</accession>
<dbReference type="Proteomes" id="UP000076632">
    <property type="component" value="Unassembled WGS sequence"/>
</dbReference>
<gene>
    <name evidence="2" type="ORF">L228DRAFT_249410</name>
</gene>
<dbReference type="EMBL" id="KV407462">
    <property type="protein sequence ID" value="KZF20634.1"/>
    <property type="molecule type" value="Genomic_DNA"/>
</dbReference>
<proteinExistence type="predicted"/>
<keyword evidence="3" id="KW-1185">Reference proteome</keyword>